<dbReference type="OrthoDB" id="9880441at2759"/>
<reference evidence="13 14" key="1">
    <citation type="journal article" date="2023" name="Commun. Biol.">
        <title>Reorganization of the ancestral sex-determining regions during the evolution of trioecy in Pleodorina starrii.</title>
        <authorList>
            <person name="Takahashi K."/>
            <person name="Suzuki S."/>
            <person name="Kawai-Toyooka H."/>
            <person name="Yamamoto K."/>
            <person name="Hamaji T."/>
            <person name="Ootsuki R."/>
            <person name="Yamaguchi H."/>
            <person name="Kawachi M."/>
            <person name="Higashiyama T."/>
            <person name="Nozaki H."/>
        </authorList>
    </citation>
    <scope>NUCLEOTIDE SEQUENCE [LARGE SCALE GENOMIC DNA]</scope>
    <source>
        <strain evidence="13 14">NIES-4479</strain>
    </source>
</reference>
<evidence type="ECO:0000313" key="14">
    <source>
        <dbReference type="Proteomes" id="UP001165080"/>
    </source>
</evidence>
<evidence type="ECO:0000256" key="10">
    <source>
        <dbReference type="ARBA" id="ARBA00023049"/>
    </source>
</evidence>
<dbReference type="PANTHER" id="PTHR28570:SF3">
    <property type="entry name" value="ASPARTYL AMINOPEPTIDASE"/>
    <property type="match status" value="1"/>
</dbReference>
<keyword evidence="10 11" id="KW-0482">Metalloprotease</keyword>
<comment type="cofactor">
    <cofactor evidence="2">
        <name>Zn(2+)</name>
        <dbReference type="ChEBI" id="CHEBI:29105"/>
    </cofactor>
</comment>
<dbReference type="InterPro" id="IPR001948">
    <property type="entry name" value="Peptidase_M18"/>
</dbReference>
<dbReference type="FunFam" id="2.30.250.10:FF:000001">
    <property type="entry name" value="Aspartyl aminopeptidase 1"/>
    <property type="match status" value="1"/>
</dbReference>
<dbReference type="GO" id="GO:0004177">
    <property type="term" value="F:aminopeptidase activity"/>
    <property type="evidence" value="ECO:0007669"/>
    <property type="project" value="UniProtKB-KW"/>
</dbReference>
<keyword evidence="5 11" id="KW-0031">Aminopeptidase</keyword>
<comment type="catalytic activity">
    <reaction evidence="1">
        <text>Release of an N-terminal aspartate or glutamate from a peptide, with a preference for aspartate.</text>
        <dbReference type="EC" id="3.4.11.21"/>
    </reaction>
</comment>
<dbReference type="Gene3D" id="3.40.630.10">
    <property type="entry name" value="Zn peptidases"/>
    <property type="match status" value="1"/>
</dbReference>
<evidence type="ECO:0000256" key="2">
    <source>
        <dbReference type="ARBA" id="ARBA00001947"/>
    </source>
</evidence>
<dbReference type="GO" id="GO:0008270">
    <property type="term" value="F:zinc ion binding"/>
    <property type="evidence" value="ECO:0007669"/>
    <property type="project" value="InterPro"/>
</dbReference>
<evidence type="ECO:0000256" key="9">
    <source>
        <dbReference type="ARBA" id="ARBA00022833"/>
    </source>
</evidence>
<evidence type="ECO:0000256" key="12">
    <source>
        <dbReference type="SAM" id="MobiDB-lite"/>
    </source>
</evidence>
<evidence type="ECO:0000256" key="8">
    <source>
        <dbReference type="ARBA" id="ARBA00022801"/>
    </source>
</evidence>
<dbReference type="PANTHER" id="PTHR28570">
    <property type="entry name" value="ASPARTYL AMINOPEPTIDASE"/>
    <property type="match status" value="1"/>
</dbReference>
<sequence>MLAARAGRSLASASSRRFAGASRISIMSKRQKTSSGSAPTTAEATASHEAARALHERGKEHAQKLLSFINYAWTPFHAVEEASRRLIAAGFTPISEREPWSVQPGGRYFFTRNMSTIVAFAVGAKFQPGSGFYMVGAHTDSPCLKLKPVSSSSKSGYNMINVETYGGGLWYTWYDRDLGLAGRVLLREDGAAAAAGGGGGGSMKHRLVKIDRPLLRIPMLAIHLQRDIHTAGFKPNLQTNFAPMLATAVKTQLLADGATAAAPPPAAAAAAASSSSSSSGNKHSTLLLSLLASELGCRPEAIVDFELHVCDTQPGVLGGAHGEFVFAGRLDNLAMSYVALQALIDSCPDSGSLADETGVRAIALFDHEEVGSDSAQGAGGPVMRDTITRVAAALAGGQEGAVERTLRNSFLVSADMAHALHPNYPDKHDPDHQPRMHGGLVLKHNHNQRYATNAVSATLFREVARRRGIPCQEFSVRNDMPCGSTIGPILSSNLGCRTVDCGIAQLSMHSIREQCGTDDVALAYDHFLAFFREFSKLDASLDVDSLPPPSIAGSIQDAPCCHMH</sequence>
<dbReference type="EC" id="3.4.11.21" evidence="4"/>
<name>A0A9W6BQR5_9CHLO</name>
<feature type="compositionally biased region" description="Low complexity" evidence="12">
    <location>
        <begin position="33"/>
        <end position="48"/>
    </location>
</feature>
<dbReference type="GO" id="GO:0005737">
    <property type="term" value="C:cytoplasm"/>
    <property type="evidence" value="ECO:0007669"/>
    <property type="project" value="UniProtKB-ARBA"/>
</dbReference>
<dbReference type="GO" id="GO:0006508">
    <property type="term" value="P:proteolysis"/>
    <property type="evidence" value="ECO:0007669"/>
    <property type="project" value="UniProtKB-KW"/>
</dbReference>
<keyword evidence="6 11" id="KW-0645">Protease</keyword>
<organism evidence="13 14">
    <name type="scientific">Pleodorina starrii</name>
    <dbReference type="NCBI Taxonomy" id="330485"/>
    <lineage>
        <taxon>Eukaryota</taxon>
        <taxon>Viridiplantae</taxon>
        <taxon>Chlorophyta</taxon>
        <taxon>core chlorophytes</taxon>
        <taxon>Chlorophyceae</taxon>
        <taxon>CS clade</taxon>
        <taxon>Chlamydomonadales</taxon>
        <taxon>Volvocaceae</taxon>
        <taxon>Pleodorina</taxon>
    </lineage>
</organism>
<evidence type="ECO:0000313" key="13">
    <source>
        <dbReference type="EMBL" id="GLC56666.1"/>
    </source>
</evidence>
<evidence type="ECO:0000256" key="5">
    <source>
        <dbReference type="ARBA" id="ARBA00022438"/>
    </source>
</evidence>
<comment type="similarity">
    <text evidence="3 11">Belongs to the peptidase M18 family.</text>
</comment>
<evidence type="ECO:0000256" key="4">
    <source>
        <dbReference type="ARBA" id="ARBA00011965"/>
    </source>
</evidence>
<dbReference type="NCBIfam" id="NF002759">
    <property type="entry name" value="PRK02813.1"/>
    <property type="match status" value="1"/>
</dbReference>
<keyword evidence="8 11" id="KW-0378">Hydrolase</keyword>
<comment type="caution">
    <text evidence="13">The sequence shown here is derived from an EMBL/GenBank/DDBJ whole genome shotgun (WGS) entry which is preliminary data.</text>
</comment>
<evidence type="ECO:0000256" key="6">
    <source>
        <dbReference type="ARBA" id="ARBA00022670"/>
    </source>
</evidence>
<dbReference type="GO" id="GO:0008237">
    <property type="term" value="F:metallopeptidase activity"/>
    <property type="evidence" value="ECO:0007669"/>
    <property type="project" value="UniProtKB-KW"/>
</dbReference>
<evidence type="ECO:0000256" key="7">
    <source>
        <dbReference type="ARBA" id="ARBA00022723"/>
    </source>
</evidence>
<evidence type="ECO:0000256" key="1">
    <source>
        <dbReference type="ARBA" id="ARBA00001335"/>
    </source>
</evidence>
<proteinExistence type="inferred from homology"/>
<dbReference type="CDD" id="cd05658">
    <property type="entry name" value="M18_DAP"/>
    <property type="match status" value="1"/>
</dbReference>
<dbReference type="EMBL" id="BRXU01000016">
    <property type="protein sequence ID" value="GLC56666.1"/>
    <property type="molecule type" value="Genomic_DNA"/>
</dbReference>
<dbReference type="SUPFAM" id="SSF53187">
    <property type="entry name" value="Zn-dependent exopeptidases"/>
    <property type="match status" value="1"/>
</dbReference>
<keyword evidence="14" id="KW-1185">Reference proteome</keyword>
<evidence type="ECO:0000256" key="11">
    <source>
        <dbReference type="RuleBase" id="RU004386"/>
    </source>
</evidence>
<gene>
    <name evidence="13" type="primary">PLEST004195</name>
    <name evidence="13" type="ORF">PLESTB_001132600</name>
</gene>
<dbReference type="SUPFAM" id="SSF101821">
    <property type="entry name" value="Aminopeptidase/glucanase lid domain"/>
    <property type="match status" value="1"/>
</dbReference>
<feature type="region of interest" description="Disordered" evidence="12">
    <location>
        <begin position="27"/>
        <end position="51"/>
    </location>
</feature>
<keyword evidence="9 11" id="KW-0862">Zinc</keyword>
<dbReference type="InterPro" id="IPR023358">
    <property type="entry name" value="Peptidase_M18_dom2"/>
</dbReference>
<dbReference type="AlphaFoldDB" id="A0A9W6BQR5"/>
<keyword evidence="7 11" id="KW-0479">Metal-binding</keyword>
<dbReference type="Gene3D" id="2.30.250.10">
    <property type="entry name" value="Aminopeptidase i, Domain 2"/>
    <property type="match status" value="1"/>
</dbReference>
<dbReference type="PRINTS" id="PR00932">
    <property type="entry name" value="AMINO1PTASE"/>
</dbReference>
<protein>
    <recommendedName>
        <fullName evidence="4">aspartyl aminopeptidase</fullName>
        <ecNumber evidence="4">3.4.11.21</ecNumber>
    </recommendedName>
</protein>
<accession>A0A9W6BQR5</accession>
<dbReference type="Proteomes" id="UP001165080">
    <property type="component" value="Unassembled WGS sequence"/>
</dbReference>
<evidence type="ECO:0000256" key="3">
    <source>
        <dbReference type="ARBA" id="ARBA00008290"/>
    </source>
</evidence>
<dbReference type="Pfam" id="PF02127">
    <property type="entry name" value="Peptidase_M18"/>
    <property type="match status" value="1"/>
</dbReference>